<keyword evidence="1" id="KW-0812">Transmembrane</keyword>
<evidence type="ECO:0000256" key="1">
    <source>
        <dbReference type="SAM" id="Phobius"/>
    </source>
</evidence>
<proteinExistence type="predicted"/>
<name>A0A317C8A8_9GAMM</name>
<comment type="caution">
    <text evidence="2">The sequence shown here is derived from an EMBL/GenBank/DDBJ whole genome shotgun (WGS) entry which is preliminary data.</text>
</comment>
<feature type="transmembrane region" description="Helical" evidence="1">
    <location>
        <begin position="102"/>
        <end position="118"/>
    </location>
</feature>
<organism evidence="2 3">
    <name type="scientific">Leucothrix pacifica</name>
    <dbReference type="NCBI Taxonomy" id="1247513"/>
    <lineage>
        <taxon>Bacteria</taxon>
        <taxon>Pseudomonadati</taxon>
        <taxon>Pseudomonadota</taxon>
        <taxon>Gammaproteobacteria</taxon>
        <taxon>Thiotrichales</taxon>
        <taxon>Thiotrichaceae</taxon>
        <taxon>Leucothrix</taxon>
    </lineage>
</organism>
<dbReference type="InterPro" id="IPR053170">
    <property type="entry name" value="Transcription_regulator"/>
</dbReference>
<dbReference type="OrthoDB" id="9781927at2"/>
<feature type="transmembrane region" description="Helical" evidence="1">
    <location>
        <begin position="138"/>
        <end position="160"/>
    </location>
</feature>
<dbReference type="PANTHER" id="PTHR40031">
    <property type="entry name" value="HYPOTHETICAL MEMBRANE SPANNING PROTEIN"/>
    <property type="match status" value="1"/>
</dbReference>
<accession>A0A317C8A8</accession>
<reference evidence="2 3" key="1">
    <citation type="submission" date="2018-05" db="EMBL/GenBank/DDBJ databases">
        <title>Leucothrix arctica sp. nov., isolated from Arctic seawater.</title>
        <authorList>
            <person name="Choi A."/>
            <person name="Baek K."/>
        </authorList>
    </citation>
    <scope>NUCLEOTIDE SEQUENCE [LARGE SCALE GENOMIC DNA]</scope>
    <source>
        <strain evidence="2 3">JCM 18388</strain>
    </source>
</reference>
<keyword evidence="2" id="KW-0378">Hydrolase</keyword>
<feature type="transmembrane region" description="Helical" evidence="1">
    <location>
        <begin position="167"/>
        <end position="187"/>
    </location>
</feature>
<dbReference type="AlphaFoldDB" id="A0A317C8A8"/>
<dbReference type="InterPro" id="IPR007404">
    <property type="entry name" value="YdjM-like"/>
</dbReference>
<keyword evidence="1" id="KW-1133">Transmembrane helix</keyword>
<sequence length="324" mass="37135">MSQRRYNKNHKGDILDSVSQVVLGAACCHAVAGRQLGRKALVLGAALGTLPDLDVLIKYGNAVANFTYHRGFSHSLLVLTLISPVIMLLLRRFSAFRVISQSRLLLAVFLALITHPILDSFTVYGTQLFWPLPKVPESWASIFIIDPLYTVPLLITGLWVLFKKPKLAKLSVIGLIISSGYLTWSMYAKVTVERYVHQELKRQNIPYQQVKVTPERYNTLFWRVIVMDEQYYYESRANALRRAGPLSFNAYTHNKHWLQNIPNNWAANRLAWFTGGFYKLSDRQNMLVVSDLRMGSEGFSIFEFAVADMNNLHEPFWPRNAPRR</sequence>
<evidence type="ECO:0000313" key="3">
    <source>
        <dbReference type="Proteomes" id="UP000245539"/>
    </source>
</evidence>
<dbReference type="PROSITE" id="PS51257">
    <property type="entry name" value="PROKAR_LIPOPROTEIN"/>
    <property type="match status" value="1"/>
</dbReference>
<evidence type="ECO:0000313" key="2">
    <source>
        <dbReference type="EMBL" id="PWQ94895.1"/>
    </source>
</evidence>
<keyword evidence="3" id="KW-1185">Reference proteome</keyword>
<dbReference type="EMBL" id="QGKM01000052">
    <property type="protein sequence ID" value="PWQ94895.1"/>
    <property type="molecule type" value="Genomic_DNA"/>
</dbReference>
<gene>
    <name evidence="2" type="ORF">DKW60_15935</name>
</gene>
<dbReference type="Proteomes" id="UP000245539">
    <property type="component" value="Unassembled WGS sequence"/>
</dbReference>
<feature type="transmembrane region" description="Helical" evidence="1">
    <location>
        <begin position="40"/>
        <end position="59"/>
    </location>
</feature>
<protein>
    <submittedName>
        <fullName evidence="2">Hydrolase</fullName>
    </submittedName>
</protein>
<keyword evidence="1" id="KW-0472">Membrane</keyword>
<dbReference type="GO" id="GO:0016787">
    <property type="term" value="F:hydrolase activity"/>
    <property type="evidence" value="ECO:0007669"/>
    <property type="project" value="UniProtKB-KW"/>
</dbReference>
<dbReference type="Pfam" id="PF04307">
    <property type="entry name" value="YdjM"/>
    <property type="match status" value="1"/>
</dbReference>
<dbReference type="PANTHER" id="PTHR40031:SF1">
    <property type="entry name" value="MEMBRANE-BOUND METAL-DEPENDENT HYDROLASE"/>
    <property type="match status" value="1"/>
</dbReference>
<feature type="transmembrane region" description="Helical" evidence="1">
    <location>
        <begin position="71"/>
        <end position="90"/>
    </location>
</feature>